<dbReference type="STRING" id="929713.NIASO_07960"/>
<dbReference type="GO" id="GO:0016740">
    <property type="term" value="F:transferase activity"/>
    <property type="evidence" value="ECO:0007669"/>
    <property type="project" value="UniProtKB-KW"/>
</dbReference>
<keyword evidence="1" id="KW-0808">Transferase</keyword>
<dbReference type="EMBL" id="CP007035">
    <property type="protein sequence ID" value="AHF15111.1"/>
    <property type="molecule type" value="Genomic_DNA"/>
</dbReference>
<dbReference type="HOGENOM" id="CLU_077407_0_0_10"/>
<dbReference type="PANTHER" id="PTHR43224">
    <property type="entry name" value="AMIDINOTRANSFERASE"/>
    <property type="match status" value="1"/>
</dbReference>
<dbReference type="PANTHER" id="PTHR43224:SF1">
    <property type="entry name" value="AMIDINOTRANSFERASE"/>
    <property type="match status" value="1"/>
</dbReference>
<dbReference type="RefSeq" id="WP_008584771.1">
    <property type="nucleotide sequence ID" value="NZ_CP007035.1"/>
</dbReference>
<reference evidence="1 2" key="1">
    <citation type="submission" date="2013-12" db="EMBL/GenBank/DDBJ databases">
        <authorList>
            <consortium name="DOE Joint Genome Institute"/>
            <person name="Eisen J."/>
            <person name="Huntemann M."/>
            <person name="Han J."/>
            <person name="Chen A."/>
            <person name="Kyrpides N."/>
            <person name="Mavromatis K."/>
            <person name="Markowitz V."/>
            <person name="Palaniappan K."/>
            <person name="Ivanova N."/>
            <person name="Schaumberg A."/>
            <person name="Pati A."/>
            <person name="Liolios K."/>
            <person name="Nordberg H.P."/>
            <person name="Cantor M.N."/>
            <person name="Hua S.X."/>
            <person name="Woyke T."/>
        </authorList>
    </citation>
    <scope>NUCLEOTIDE SEQUENCE [LARGE SCALE GENOMIC DNA]</scope>
    <source>
        <strain evidence="2">DSM 19437</strain>
    </source>
</reference>
<accession>W0F186</accession>
<dbReference type="Proteomes" id="UP000003586">
    <property type="component" value="Chromosome"/>
</dbReference>
<proteinExistence type="predicted"/>
<dbReference type="eggNOG" id="COG4874">
    <property type="taxonomic scope" value="Bacteria"/>
</dbReference>
<gene>
    <name evidence="1" type="ORF">NIASO_07960</name>
</gene>
<dbReference type="NCBIfam" id="NF046062">
    <property type="entry name" value="citrull_CtlX"/>
    <property type="match status" value="1"/>
</dbReference>
<protein>
    <submittedName>
        <fullName evidence="1">Amidinotransferase</fullName>
    </submittedName>
</protein>
<dbReference type="KEGG" id="nso:NIASO_07960"/>
<name>W0F186_9BACT</name>
<organism evidence="1 2">
    <name type="scientific">Niabella soli DSM 19437</name>
    <dbReference type="NCBI Taxonomy" id="929713"/>
    <lineage>
        <taxon>Bacteria</taxon>
        <taxon>Pseudomonadati</taxon>
        <taxon>Bacteroidota</taxon>
        <taxon>Chitinophagia</taxon>
        <taxon>Chitinophagales</taxon>
        <taxon>Chitinophagaceae</taxon>
        <taxon>Niabella</taxon>
    </lineage>
</organism>
<evidence type="ECO:0000313" key="2">
    <source>
        <dbReference type="Proteomes" id="UP000003586"/>
    </source>
</evidence>
<keyword evidence="2" id="KW-1185">Reference proteome</keyword>
<dbReference type="PIRSF" id="PIRSF028188">
    <property type="entry name" value="Amdntrnsf_FN0238"/>
    <property type="match status" value="1"/>
</dbReference>
<dbReference type="Gene3D" id="3.75.10.10">
    <property type="entry name" value="L-arginine/glycine Amidinotransferase, Chain A"/>
    <property type="match status" value="1"/>
</dbReference>
<dbReference type="SUPFAM" id="SSF55909">
    <property type="entry name" value="Pentein"/>
    <property type="match status" value="1"/>
</dbReference>
<sequence>MQTTSHLLMIRPIAFGFNKETAVNNSFQKEGTDWNVNEKAQQEFDRFVEVLRAQDINVLVIQDQPLPYTPDAIFPNNWMSLHSDGQMVLYPMFAPNRRSERGKGVTDKLKEQFTVYSTIDLTGYEKENRFLEGTGSMVLDRVHQIAYACLSPRTDKKVLLDFCAMLDYKPVLFHAVDKRDAPIYHTNVMMCIADTFAIIADETIRDPAERASVLQMLKEAGKEIIPISIAQMEQFAGNALQVKNNSGEPFLIMSDSAYHSLTPEQIKVIETFNPILHAPLNTIEQNGGGSARCMIAEIFLPRH</sequence>
<dbReference type="Pfam" id="PF19420">
    <property type="entry name" value="DDAH_eukar"/>
    <property type="match status" value="1"/>
</dbReference>
<dbReference type="AlphaFoldDB" id="W0F186"/>
<evidence type="ECO:0000313" key="1">
    <source>
        <dbReference type="EMBL" id="AHF15111.1"/>
    </source>
</evidence>
<dbReference type="InterPro" id="IPR014541">
    <property type="entry name" value="Amdntrnsf_FN0238"/>
</dbReference>